<proteinExistence type="predicted"/>
<evidence type="ECO:0000313" key="4">
    <source>
        <dbReference type="EMBL" id="CAL6084187.1"/>
    </source>
</evidence>
<organism evidence="3">
    <name type="scientific">Hexamita inflata</name>
    <dbReference type="NCBI Taxonomy" id="28002"/>
    <lineage>
        <taxon>Eukaryota</taxon>
        <taxon>Metamonada</taxon>
        <taxon>Diplomonadida</taxon>
        <taxon>Hexamitidae</taxon>
        <taxon>Hexamitinae</taxon>
        <taxon>Hexamita</taxon>
    </lineage>
</organism>
<dbReference type="CDD" id="cd00014">
    <property type="entry name" value="CH_SF"/>
    <property type="match status" value="1"/>
</dbReference>
<reference evidence="3" key="1">
    <citation type="submission" date="2023-06" db="EMBL/GenBank/DDBJ databases">
        <authorList>
            <person name="Kurt Z."/>
        </authorList>
    </citation>
    <scope>NUCLEOTIDE SEQUENCE</scope>
</reference>
<protein>
    <submittedName>
        <fullName evidence="3">Rab-like protein</fullName>
    </submittedName>
    <submittedName>
        <fullName evidence="4">Rab-like_protein</fullName>
    </submittedName>
</protein>
<dbReference type="Pfam" id="PF00307">
    <property type="entry name" value="CH"/>
    <property type="match status" value="1"/>
</dbReference>
<evidence type="ECO:0000256" key="1">
    <source>
        <dbReference type="SAM" id="Coils"/>
    </source>
</evidence>
<accession>A0AA86V035</accession>
<dbReference type="AlphaFoldDB" id="A0AA86V035"/>
<sequence length="300" mass="33943">MTLHSKTIQRKMFQHEELEKLQQTTKNVLQEVFSDLDINLSVLDLLKSGEVMGQLCNMLAPNTVNIQKKQQNFVFMANLQQVRKFLLERKVPEDQIFDPQDVIRPKIQDFTLSQMCLVTLSLCSELGYPKKRVDLFAEDLVQILEPVASVDSAAPIPEVAVVSPHELPKSTLNITDVQPMISSTAPPLNSQISTDELAEAYFNVKKQTSHNFVLLNRLNAQIEEMGNKIEAKSAVLDDLRENTSFLREDFVSQFKTEIKVVENEQKIFTGFSLSMNAILIGVVAAKVFELVVKRNASKFM</sequence>
<dbReference type="Gene3D" id="1.10.418.10">
    <property type="entry name" value="Calponin-like domain"/>
    <property type="match status" value="1"/>
</dbReference>
<evidence type="ECO:0000259" key="2">
    <source>
        <dbReference type="PROSITE" id="PS50021"/>
    </source>
</evidence>
<reference evidence="4 5" key="2">
    <citation type="submission" date="2024-07" db="EMBL/GenBank/DDBJ databases">
        <authorList>
            <person name="Akdeniz Z."/>
        </authorList>
    </citation>
    <scope>NUCLEOTIDE SEQUENCE [LARGE SCALE GENOMIC DNA]</scope>
</reference>
<feature type="coiled-coil region" evidence="1">
    <location>
        <begin position="215"/>
        <end position="242"/>
    </location>
</feature>
<dbReference type="InterPro" id="IPR001715">
    <property type="entry name" value="CH_dom"/>
</dbReference>
<dbReference type="EMBL" id="CATOUU010001166">
    <property type="protein sequence ID" value="CAI9975249.1"/>
    <property type="molecule type" value="Genomic_DNA"/>
</dbReference>
<comment type="caution">
    <text evidence="3">The sequence shown here is derived from an EMBL/GenBank/DDBJ whole genome shotgun (WGS) entry which is preliminary data.</text>
</comment>
<keyword evidence="1" id="KW-0175">Coiled coil</keyword>
<dbReference type="Proteomes" id="UP001642409">
    <property type="component" value="Unassembled WGS sequence"/>
</dbReference>
<evidence type="ECO:0000313" key="3">
    <source>
        <dbReference type="EMBL" id="CAI9975249.1"/>
    </source>
</evidence>
<dbReference type="EMBL" id="CAXDID020000377">
    <property type="protein sequence ID" value="CAL6084187.1"/>
    <property type="molecule type" value="Genomic_DNA"/>
</dbReference>
<name>A0AA86V035_9EUKA</name>
<dbReference type="SUPFAM" id="SSF47576">
    <property type="entry name" value="Calponin-homology domain, CH-domain"/>
    <property type="match status" value="1"/>
</dbReference>
<gene>
    <name evidence="4" type="ORF">HINF_LOCUS62081</name>
    <name evidence="3" type="ORF">HINF_LOCUS62894</name>
</gene>
<keyword evidence="5" id="KW-1185">Reference proteome</keyword>
<feature type="domain" description="Calponin-homology (CH)" evidence="2">
    <location>
        <begin position="11"/>
        <end position="125"/>
    </location>
</feature>
<evidence type="ECO:0000313" key="5">
    <source>
        <dbReference type="Proteomes" id="UP001642409"/>
    </source>
</evidence>
<dbReference type="InterPro" id="IPR036872">
    <property type="entry name" value="CH_dom_sf"/>
</dbReference>
<dbReference type="PROSITE" id="PS50021">
    <property type="entry name" value="CH"/>
    <property type="match status" value="1"/>
</dbReference>